<name>W4JXL3_HETIT</name>
<protein>
    <recommendedName>
        <fullName evidence="1">F-box domain-containing protein</fullName>
    </recommendedName>
</protein>
<dbReference type="SUPFAM" id="SSF81383">
    <property type="entry name" value="F-box domain"/>
    <property type="match status" value="1"/>
</dbReference>
<accession>W4JXL3</accession>
<keyword evidence="3" id="KW-1185">Reference proteome</keyword>
<dbReference type="GeneID" id="20676449"/>
<dbReference type="InterPro" id="IPR001810">
    <property type="entry name" value="F-box_dom"/>
</dbReference>
<dbReference type="OrthoDB" id="3181669at2759"/>
<proteinExistence type="predicted"/>
<dbReference type="EMBL" id="KI925462">
    <property type="protein sequence ID" value="ETW77805.1"/>
    <property type="molecule type" value="Genomic_DNA"/>
</dbReference>
<dbReference type="Proteomes" id="UP000030671">
    <property type="component" value="Unassembled WGS sequence"/>
</dbReference>
<dbReference type="HOGENOM" id="CLU_649007_0_0_1"/>
<evidence type="ECO:0000313" key="2">
    <source>
        <dbReference type="EMBL" id="ETW77805.1"/>
    </source>
</evidence>
<dbReference type="RefSeq" id="XP_009549832.1">
    <property type="nucleotide sequence ID" value="XM_009551537.1"/>
</dbReference>
<dbReference type="InParanoid" id="W4JXL3"/>
<gene>
    <name evidence="2" type="ORF">HETIRDRAFT_453924</name>
</gene>
<dbReference type="Gene3D" id="1.20.1280.50">
    <property type="match status" value="1"/>
</dbReference>
<evidence type="ECO:0000313" key="3">
    <source>
        <dbReference type="Proteomes" id="UP000030671"/>
    </source>
</evidence>
<dbReference type="KEGG" id="hir:HETIRDRAFT_453924"/>
<dbReference type="Pfam" id="PF12937">
    <property type="entry name" value="F-box-like"/>
    <property type="match status" value="1"/>
</dbReference>
<organism evidence="2 3">
    <name type="scientific">Heterobasidion irregulare (strain TC 32-1)</name>
    <dbReference type="NCBI Taxonomy" id="747525"/>
    <lineage>
        <taxon>Eukaryota</taxon>
        <taxon>Fungi</taxon>
        <taxon>Dikarya</taxon>
        <taxon>Basidiomycota</taxon>
        <taxon>Agaricomycotina</taxon>
        <taxon>Agaricomycetes</taxon>
        <taxon>Russulales</taxon>
        <taxon>Bondarzewiaceae</taxon>
        <taxon>Heterobasidion</taxon>
        <taxon>Heterobasidion annosum species complex</taxon>
    </lineage>
</organism>
<sequence length="423" mass="48841">MQLKRHHSSLNDIIPDDILVSIFHAIVNREFADQAQASDWERQRHQFLCTMDLIQITHVCRRWRYVSVNDPRLWSHILWKRPKWSAEMLLRCKGLPITIDQTIDNHPSIADMREILSHLPRTRALRLSGRQNVCRAFDKELSQPAPMLQSATLIGLEKAYYFWDDESSIVPSNLFAGNAPYLRRLVISRYTLSWKAPIISGLRHLEVRMDNPYPYRTISDYRDRMIPLTSTNDILDALEQAHELQTLILAFTLPYIPDNKPLRSIDRIIRMPRLSQLILQGYMRDCADFAGHLAIHPNARLQYHCLYAGNGEDSSDLALRLLQPCHASITSKPMDVFYAHHELRFFDLKAVERMSQSPTFDLMLDQGPLRGPDSETRNACLLAALQILRSQFVRRAEEHIPAIHVPRPLNSVILSTYSTPAIA</sequence>
<evidence type="ECO:0000259" key="1">
    <source>
        <dbReference type="Pfam" id="PF12937"/>
    </source>
</evidence>
<reference evidence="2 3" key="1">
    <citation type="journal article" date="2012" name="New Phytol.">
        <title>Insight into trade-off between wood decay and parasitism from the genome of a fungal forest pathogen.</title>
        <authorList>
            <person name="Olson A."/>
            <person name="Aerts A."/>
            <person name="Asiegbu F."/>
            <person name="Belbahri L."/>
            <person name="Bouzid O."/>
            <person name="Broberg A."/>
            <person name="Canback B."/>
            <person name="Coutinho P.M."/>
            <person name="Cullen D."/>
            <person name="Dalman K."/>
            <person name="Deflorio G."/>
            <person name="van Diepen L.T."/>
            <person name="Dunand C."/>
            <person name="Duplessis S."/>
            <person name="Durling M."/>
            <person name="Gonthier P."/>
            <person name="Grimwood J."/>
            <person name="Fossdal C.G."/>
            <person name="Hansson D."/>
            <person name="Henrissat B."/>
            <person name="Hietala A."/>
            <person name="Himmelstrand K."/>
            <person name="Hoffmeister D."/>
            <person name="Hogberg N."/>
            <person name="James T.Y."/>
            <person name="Karlsson M."/>
            <person name="Kohler A."/>
            <person name="Kues U."/>
            <person name="Lee Y.H."/>
            <person name="Lin Y.C."/>
            <person name="Lind M."/>
            <person name="Lindquist E."/>
            <person name="Lombard V."/>
            <person name="Lucas S."/>
            <person name="Lunden K."/>
            <person name="Morin E."/>
            <person name="Murat C."/>
            <person name="Park J."/>
            <person name="Raffaello T."/>
            <person name="Rouze P."/>
            <person name="Salamov A."/>
            <person name="Schmutz J."/>
            <person name="Solheim H."/>
            <person name="Stahlberg J."/>
            <person name="Velez H."/>
            <person name="de Vries R.P."/>
            <person name="Wiebenga A."/>
            <person name="Woodward S."/>
            <person name="Yakovlev I."/>
            <person name="Garbelotto M."/>
            <person name="Martin F."/>
            <person name="Grigoriev I.V."/>
            <person name="Stenlid J."/>
        </authorList>
    </citation>
    <scope>NUCLEOTIDE SEQUENCE [LARGE SCALE GENOMIC DNA]</scope>
    <source>
        <strain evidence="2 3">TC 32-1</strain>
    </source>
</reference>
<dbReference type="InterPro" id="IPR036047">
    <property type="entry name" value="F-box-like_dom_sf"/>
</dbReference>
<dbReference type="eggNOG" id="ENOG502R79C">
    <property type="taxonomic scope" value="Eukaryota"/>
</dbReference>
<dbReference type="AlphaFoldDB" id="W4JXL3"/>
<feature type="domain" description="F-box" evidence="1">
    <location>
        <begin position="14"/>
        <end position="77"/>
    </location>
</feature>